<reference evidence="1" key="1">
    <citation type="submission" date="2020-09" db="EMBL/GenBank/DDBJ databases">
        <title>A novel bacterium of genus Paenibacillus, isolated from South China Sea.</title>
        <authorList>
            <person name="Huang H."/>
            <person name="Mo K."/>
            <person name="Hu Y."/>
        </authorList>
    </citation>
    <scope>NUCLEOTIDE SEQUENCE</scope>
    <source>
        <strain evidence="1">IB182493</strain>
    </source>
</reference>
<evidence type="ECO:0000313" key="1">
    <source>
        <dbReference type="EMBL" id="MBD2872372.1"/>
    </source>
</evidence>
<comment type="caution">
    <text evidence="1">The sequence shown here is derived from an EMBL/GenBank/DDBJ whole genome shotgun (WGS) entry which is preliminary data.</text>
</comment>
<evidence type="ECO:0008006" key="3">
    <source>
        <dbReference type="Google" id="ProtNLM"/>
    </source>
</evidence>
<sequence>MVDAEVTGKDNVGGLIGFADNVSVSGIAVQGAVTGNSEIGGLVGTLNLPASTVAESYSAAAVSGTSDTGGLIGVNNGGSVSQSFWNTESSGQPASAGR</sequence>
<evidence type="ECO:0000313" key="2">
    <source>
        <dbReference type="Proteomes" id="UP000632125"/>
    </source>
</evidence>
<accession>A0A927H987</accession>
<keyword evidence="2" id="KW-1185">Reference proteome</keyword>
<dbReference type="EMBL" id="JACXIY010000046">
    <property type="protein sequence ID" value="MBD2872372.1"/>
    <property type="molecule type" value="Genomic_DNA"/>
</dbReference>
<dbReference type="Proteomes" id="UP000632125">
    <property type="component" value="Unassembled WGS sequence"/>
</dbReference>
<gene>
    <name evidence="1" type="ORF">IDH41_27695</name>
</gene>
<dbReference type="Gene3D" id="2.160.20.110">
    <property type="match status" value="1"/>
</dbReference>
<name>A0A927H987_9BACL</name>
<proteinExistence type="predicted"/>
<protein>
    <recommendedName>
        <fullName evidence="3">GLUG domain-containing protein</fullName>
    </recommendedName>
</protein>
<dbReference type="RefSeq" id="WP_190866990.1">
    <property type="nucleotide sequence ID" value="NZ_JACXIY010000046.1"/>
</dbReference>
<organism evidence="1 2">
    <name type="scientific">Paenibacillus arenilitoris</name>
    <dbReference type="NCBI Taxonomy" id="2772299"/>
    <lineage>
        <taxon>Bacteria</taxon>
        <taxon>Bacillati</taxon>
        <taxon>Bacillota</taxon>
        <taxon>Bacilli</taxon>
        <taxon>Bacillales</taxon>
        <taxon>Paenibacillaceae</taxon>
        <taxon>Paenibacillus</taxon>
    </lineage>
</organism>
<dbReference type="AlphaFoldDB" id="A0A927H987"/>